<reference evidence="1" key="1">
    <citation type="submission" date="2020-04" db="EMBL/GenBank/DDBJ databases">
        <authorList>
            <person name="Chiriac C."/>
            <person name="Salcher M."/>
            <person name="Ghai R."/>
            <person name="Kavagutti S V."/>
        </authorList>
    </citation>
    <scope>NUCLEOTIDE SEQUENCE</scope>
</reference>
<dbReference type="InterPro" id="IPR036086">
    <property type="entry name" value="ParB/Sulfiredoxin_sf"/>
</dbReference>
<name>A0A6J5NQ63_9CAUD</name>
<sequence length="217" mass="23902">MKIRDRIKEFKRVKANEILPNPKNWRTHGKDQGDALRGVLAEIGFANAVLARQTPEGLMLIDGHLRTETAGDAEIPVLILDVTEEESDKLLLTIDPLASMAGSNAKALSDLLDNVKTDNFAVGSMLAQLREQTIDFNAMEDSVNSKGKAGILKTKEDYENSSVRQIILVFDVDQYALVNEALGDYCDKNGISSNTEAVINLLQEQGYHVAARQEESD</sequence>
<proteinExistence type="predicted"/>
<gene>
    <name evidence="1" type="ORF">UFOVP731_55</name>
</gene>
<accession>A0A6J5NQ63</accession>
<dbReference type="EMBL" id="LR796705">
    <property type="protein sequence ID" value="CAB4161479.1"/>
    <property type="molecule type" value="Genomic_DNA"/>
</dbReference>
<dbReference type="SUPFAM" id="SSF110849">
    <property type="entry name" value="ParB/Sulfiredoxin"/>
    <property type="match status" value="1"/>
</dbReference>
<protein>
    <submittedName>
        <fullName evidence="1">ParB/Sulfiredoxin</fullName>
    </submittedName>
</protein>
<organism evidence="1">
    <name type="scientific">uncultured Caudovirales phage</name>
    <dbReference type="NCBI Taxonomy" id="2100421"/>
    <lineage>
        <taxon>Viruses</taxon>
        <taxon>Duplodnaviria</taxon>
        <taxon>Heunggongvirae</taxon>
        <taxon>Uroviricota</taxon>
        <taxon>Caudoviricetes</taxon>
        <taxon>Peduoviridae</taxon>
        <taxon>Maltschvirus</taxon>
        <taxon>Maltschvirus maltsch</taxon>
    </lineage>
</organism>
<evidence type="ECO:0000313" key="1">
    <source>
        <dbReference type="EMBL" id="CAB4161479.1"/>
    </source>
</evidence>